<comment type="similarity">
    <text evidence="8">Belongs to the FtsQ/DivIB family. DivIB subfamily.</text>
</comment>
<dbReference type="InterPro" id="IPR050487">
    <property type="entry name" value="FtsQ_DivIB"/>
</dbReference>
<organism evidence="10 11">
    <name type="scientific">Tenuibacillus multivorans</name>
    <dbReference type="NCBI Taxonomy" id="237069"/>
    <lineage>
        <taxon>Bacteria</taxon>
        <taxon>Bacillati</taxon>
        <taxon>Bacillota</taxon>
        <taxon>Bacilli</taxon>
        <taxon>Bacillales</taxon>
        <taxon>Bacillaceae</taxon>
        <taxon>Tenuibacillus</taxon>
    </lineage>
</organism>
<dbReference type="InterPro" id="IPR005548">
    <property type="entry name" value="Cell_div_FtsQ/DivIB_C"/>
</dbReference>
<dbReference type="EMBL" id="FNIG01000002">
    <property type="protein sequence ID" value="SDN04572.1"/>
    <property type="molecule type" value="Genomic_DNA"/>
</dbReference>
<keyword evidence="4 8" id="KW-0812">Transmembrane</keyword>
<feature type="domain" description="POTRA" evidence="9">
    <location>
        <begin position="50"/>
        <end position="118"/>
    </location>
</feature>
<dbReference type="STRING" id="237069.SAMN05216498_1258"/>
<dbReference type="Pfam" id="PF03799">
    <property type="entry name" value="FtsQ_DivIB_C"/>
    <property type="match status" value="1"/>
</dbReference>
<comment type="function">
    <text evidence="8">Cell division protein that may be involved in stabilizing or promoting the assembly of the division complex.</text>
</comment>
<evidence type="ECO:0000256" key="5">
    <source>
        <dbReference type="ARBA" id="ARBA00022989"/>
    </source>
</evidence>
<dbReference type="GO" id="GO:0032153">
    <property type="term" value="C:cell division site"/>
    <property type="evidence" value="ECO:0007669"/>
    <property type="project" value="UniProtKB-UniRule"/>
</dbReference>
<gene>
    <name evidence="8" type="primary">divIB</name>
    <name evidence="10" type="ORF">SAMN05216498_1258</name>
</gene>
<keyword evidence="3 8" id="KW-0132">Cell division</keyword>
<dbReference type="Proteomes" id="UP000199334">
    <property type="component" value="Unassembled WGS sequence"/>
</dbReference>
<evidence type="ECO:0000256" key="8">
    <source>
        <dbReference type="HAMAP-Rule" id="MF_00912"/>
    </source>
</evidence>
<keyword evidence="2 8" id="KW-1003">Cell membrane</keyword>
<evidence type="ECO:0000256" key="4">
    <source>
        <dbReference type="ARBA" id="ARBA00022692"/>
    </source>
</evidence>
<dbReference type="PANTHER" id="PTHR37820">
    <property type="entry name" value="CELL DIVISION PROTEIN DIVIB"/>
    <property type="match status" value="1"/>
</dbReference>
<dbReference type="PROSITE" id="PS51779">
    <property type="entry name" value="POTRA"/>
    <property type="match status" value="1"/>
</dbReference>
<dbReference type="Pfam" id="PF08478">
    <property type="entry name" value="POTRA_1"/>
    <property type="match status" value="1"/>
</dbReference>
<protein>
    <recommendedName>
        <fullName evidence="8">Cell division protein DivIB</fullName>
    </recommendedName>
</protein>
<dbReference type="InterPro" id="IPR013685">
    <property type="entry name" value="POTRA_FtsQ_type"/>
</dbReference>
<keyword evidence="6 8" id="KW-0472">Membrane</keyword>
<dbReference type="PANTHER" id="PTHR37820:SF1">
    <property type="entry name" value="CELL DIVISION PROTEIN FTSQ"/>
    <property type="match status" value="1"/>
</dbReference>
<dbReference type="Gene3D" id="3.40.50.10960">
    <property type="match status" value="1"/>
</dbReference>
<evidence type="ECO:0000313" key="10">
    <source>
        <dbReference type="EMBL" id="SDN04572.1"/>
    </source>
</evidence>
<dbReference type="RefSeq" id="WP_093855757.1">
    <property type="nucleotide sequence ID" value="NZ_BJVZ01000001.1"/>
</dbReference>
<evidence type="ECO:0000259" key="9">
    <source>
        <dbReference type="PROSITE" id="PS51779"/>
    </source>
</evidence>
<keyword evidence="11" id="KW-1185">Reference proteome</keyword>
<sequence>MAEKKVVSIEDRIPQLKQERKKKANRRFFTYLTVILLLILVIVYLQSPFSHIQSINVTHNRVVSEDDILDLSGLSTTQSFWTVDADEVEQKIEKHLEINEVNIERKWYNQINIDVQEFSRVGYVKSSNLYFPVLETGKILEKNEIVVPKGDAPIIYGFSDEELLGDLTNQLAELDPSIVQLISEIYWDPDDSNHNRIRMFTTDGQEVIASIHNFLDKMSVYPSISAQLTPEMEGVLYIDVGAYFQPYKSIEEIELESAEEDTTS</sequence>
<accession>A0A1G9Y611</accession>
<name>A0A1G9Y611_9BACI</name>
<evidence type="ECO:0000256" key="1">
    <source>
        <dbReference type="ARBA" id="ARBA00004370"/>
    </source>
</evidence>
<dbReference type="Gene3D" id="3.10.20.310">
    <property type="entry name" value="membrane protein fhac"/>
    <property type="match status" value="1"/>
</dbReference>
<proteinExistence type="inferred from homology"/>
<dbReference type="HAMAP" id="MF_00912">
    <property type="entry name" value="DivIB"/>
    <property type="match status" value="1"/>
</dbReference>
<feature type="transmembrane region" description="Helical" evidence="8">
    <location>
        <begin position="28"/>
        <end position="45"/>
    </location>
</feature>
<keyword evidence="5 8" id="KW-1133">Transmembrane helix</keyword>
<evidence type="ECO:0000256" key="6">
    <source>
        <dbReference type="ARBA" id="ARBA00023136"/>
    </source>
</evidence>
<evidence type="ECO:0000256" key="2">
    <source>
        <dbReference type="ARBA" id="ARBA00022475"/>
    </source>
</evidence>
<evidence type="ECO:0000313" key="11">
    <source>
        <dbReference type="Proteomes" id="UP000199334"/>
    </source>
</evidence>
<dbReference type="InterPro" id="IPR034746">
    <property type="entry name" value="POTRA"/>
</dbReference>
<dbReference type="GO" id="GO:0005886">
    <property type="term" value="C:plasma membrane"/>
    <property type="evidence" value="ECO:0007669"/>
    <property type="project" value="UniProtKB-SubCell"/>
</dbReference>
<dbReference type="InterPro" id="IPR026580">
    <property type="entry name" value="DivIB"/>
</dbReference>
<keyword evidence="7 8" id="KW-0131">Cell cycle</keyword>
<dbReference type="OrthoDB" id="1819027at2"/>
<dbReference type="AlphaFoldDB" id="A0A1G9Y611"/>
<evidence type="ECO:0000256" key="7">
    <source>
        <dbReference type="ARBA" id="ARBA00023306"/>
    </source>
</evidence>
<reference evidence="10 11" key="1">
    <citation type="submission" date="2016-10" db="EMBL/GenBank/DDBJ databases">
        <authorList>
            <person name="de Groot N.N."/>
        </authorList>
    </citation>
    <scope>NUCLEOTIDE SEQUENCE [LARGE SCALE GENOMIC DNA]</scope>
    <source>
        <strain evidence="10 11">CGMCC 1.3442</strain>
    </source>
</reference>
<comment type="subcellular location">
    <subcellularLocation>
        <location evidence="8">Cell membrane</location>
        <topology evidence="8">Single-pass type II membrane protein</topology>
    </subcellularLocation>
    <subcellularLocation>
        <location evidence="1">Membrane</location>
    </subcellularLocation>
    <text evidence="8">Localizes to the division septum.</text>
</comment>
<evidence type="ECO:0000256" key="3">
    <source>
        <dbReference type="ARBA" id="ARBA00022618"/>
    </source>
</evidence>
<dbReference type="GO" id="GO:0043093">
    <property type="term" value="P:FtsZ-dependent cytokinesis"/>
    <property type="evidence" value="ECO:0007669"/>
    <property type="project" value="UniProtKB-UniRule"/>
</dbReference>